<dbReference type="AlphaFoldDB" id="A0A1Q9JFA6"/>
<sequence length="206" mass="23132">MADYEDYKEEIGDVLYDYGRGLYANITNRCPCRCEFCIRDMTDSLGSADSLWLKREPTVDEVIAMLKEWDLSAYEELVFCGYGEPTERLDDLLAIAGYVRANTDLSVRINTNGLSDLINGKETCPMLEGVIDSVSVSLNQFDAEKYTELCHPKFGPAAYDAMLKFTKDVQRYVPHVAMSVVGVIPVEDIEKCREIAAGLGVPFRVR</sequence>
<dbReference type="GO" id="GO:0046872">
    <property type="term" value="F:metal ion binding"/>
    <property type="evidence" value="ECO:0007669"/>
    <property type="project" value="UniProtKB-KW"/>
</dbReference>
<dbReference type="STRING" id="1261640.BHK98_01050"/>
<evidence type="ECO:0000256" key="6">
    <source>
        <dbReference type="ARBA" id="ARBA00023014"/>
    </source>
</evidence>
<comment type="caution">
    <text evidence="8">The sequence shown here is derived from an EMBL/GenBank/DDBJ whole genome shotgun (WGS) entry which is preliminary data.</text>
</comment>
<dbReference type="PANTHER" id="PTHR30352">
    <property type="entry name" value="PYRUVATE FORMATE-LYASE-ACTIVATING ENZYME"/>
    <property type="match status" value="1"/>
</dbReference>
<organism evidence="8 9">
    <name type="scientific">Hornefia porci</name>
    <dbReference type="NCBI Taxonomy" id="2652292"/>
    <lineage>
        <taxon>Bacteria</taxon>
        <taxon>Bacillati</taxon>
        <taxon>Bacillota</taxon>
        <taxon>Clostridia</taxon>
        <taxon>Peptostreptococcales</taxon>
        <taxon>Anaerovoracaceae</taxon>
        <taxon>Hornefia</taxon>
    </lineage>
</organism>
<comment type="cofactor">
    <cofactor evidence="1">
        <name>[4Fe-4S] cluster</name>
        <dbReference type="ChEBI" id="CHEBI:49883"/>
    </cofactor>
</comment>
<protein>
    <submittedName>
        <fullName evidence="8">Radical SAM protein</fullName>
    </submittedName>
</protein>
<evidence type="ECO:0000259" key="7">
    <source>
        <dbReference type="PROSITE" id="PS51918"/>
    </source>
</evidence>
<name>A0A1Q9JFA6_9FIRM</name>
<dbReference type="InterPro" id="IPR023821">
    <property type="entry name" value="rSAM_TatD-assoc"/>
</dbReference>
<dbReference type="InterPro" id="IPR013785">
    <property type="entry name" value="Aldolase_TIM"/>
</dbReference>
<dbReference type="InterPro" id="IPR034457">
    <property type="entry name" value="Organic_radical-activating"/>
</dbReference>
<dbReference type="Gene3D" id="3.20.20.70">
    <property type="entry name" value="Aldolase class I"/>
    <property type="match status" value="1"/>
</dbReference>
<evidence type="ECO:0000313" key="9">
    <source>
        <dbReference type="Proteomes" id="UP000187404"/>
    </source>
</evidence>
<evidence type="ECO:0000256" key="1">
    <source>
        <dbReference type="ARBA" id="ARBA00001966"/>
    </source>
</evidence>
<gene>
    <name evidence="8" type="ORF">BHK98_01050</name>
</gene>
<evidence type="ECO:0000256" key="5">
    <source>
        <dbReference type="ARBA" id="ARBA00023004"/>
    </source>
</evidence>
<dbReference type="NCBIfam" id="TIGR04038">
    <property type="entry name" value="tatD_link_rSAM"/>
    <property type="match status" value="1"/>
</dbReference>
<dbReference type="RefSeq" id="WP_075711810.1">
    <property type="nucleotide sequence ID" value="NZ_MJIE01000001.1"/>
</dbReference>
<keyword evidence="4" id="KW-0479">Metal-binding</keyword>
<dbReference type="OrthoDB" id="6258756at2"/>
<feature type="domain" description="Radical SAM core" evidence="7">
    <location>
        <begin position="16"/>
        <end position="206"/>
    </location>
</feature>
<dbReference type="InterPro" id="IPR058240">
    <property type="entry name" value="rSAM_sf"/>
</dbReference>
<keyword evidence="9" id="KW-1185">Reference proteome</keyword>
<dbReference type="SFLD" id="SFLDS00029">
    <property type="entry name" value="Radical_SAM"/>
    <property type="match status" value="1"/>
</dbReference>
<dbReference type="GO" id="GO:0003824">
    <property type="term" value="F:catalytic activity"/>
    <property type="evidence" value="ECO:0007669"/>
    <property type="project" value="InterPro"/>
</dbReference>
<dbReference type="SUPFAM" id="SSF102114">
    <property type="entry name" value="Radical SAM enzymes"/>
    <property type="match status" value="1"/>
</dbReference>
<proteinExistence type="predicted"/>
<keyword evidence="5" id="KW-0408">Iron</keyword>
<keyword evidence="3" id="KW-0949">S-adenosyl-L-methionine</keyword>
<dbReference type="InterPro" id="IPR007197">
    <property type="entry name" value="rSAM"/>
</dbReference>
<evidence type="ECO:0000256" key="2">
    <source>
        <dbReference type="ARBA" id="ARBA00022485"/>
    </source>
</evidence>
<dbReference type="Pfam" id="PF04055">
    <property type="entry name" value="Radical_SAM"/>
    <property type="match status" value="1"/>
</dbReference>
<dbReference type="PROSITE" id="PS51918">
    <property type="entry name" value="RADICAL_SAM"/>
    <property type="match status" value="1"/>
</dbReference>
<keyword evidence="6" id="KW-0411">Iron-sulfur</keyword>
<dbReference type="Proteomes" id="UP000187404">
    <property type="component" value="Unassembled WGS sequence"/>
</dbReference>
<accession>A0A1Q9JFA6</accession>
<keyword evidence="2" id="KW-0004">4Fe-4S</keyword>
<dbReference type="GO" id="GO:0051539">
    <property type="term" value="F:4 iron, 4 sulfur cluster binding"/>
    <property type="evidence" value="ECO:0007669"/>
    <property type="project" value="UniProtKB-KW"/>
</dbReference>
<dbReference type="PANTHER" id="PTHR30352:SF5">
    <property type="entry name" value="PYRUVATE FORMATE-LYASE 1-ACTIVATING ENZYME"/>
    <property type="match status" value="1"/>
</dbReference>
<dbReference type="SFLD" id="SFLDG01111">
    <property type="entry name" value="Uncharacterised_Radical_SAM_Su"/>
    <property type="match status" value="1"/>
</dbReference>
<dbReference type="EMBL" id="MJIE01000001">
    <property type="protein sequence ID" value="OLR54791.1"/>
    <property type="molecule type" value="Genomic_DNA"/>
</dbReference>
<reference evidence="8 9" key="1">
    <citation type="journal article" date="2016" name="Appl. Environ. Microbiol.">
        <title>Function and Phylogeny of Bacterial Butyryl Coenzyme A:Acetate Transferases and Their Diversity in the Proximal Colon of Swine.</title>
        <authorList>
            <person name="Trachsel J."/>
            <person name="Bayles D.O."/>
            <person name="Looft T."/>
            <person name="Levine U.Y."/>
            <person name="Allen H.K."/>
        </authorList>
    </citation>
    <scope>NUCLEOTIDE SEQUENCE [LARGE SCALE GENOMIC DNA]</scope>
    <source>
        <strain evidence="8 9">68-3-10</strain>
    </source>
</reference>
<evidence type="ECO:0000313" key="8">
    <source>
        <dbReference type="EMBL" id="OLR54791.1"/>
    </source>
</evidence>
<evidence type="ECO:0000256" key="3">
    <source>
        <dbReference type="ARBA" id="ARBA00022691"/>
    </source>
</evidence>
<dbReference type="CDD" id="cd01335">
    <property type="entry name" value="Radical_SAM"/>
    <property type="match status" value="1"/>
</dbReference>
<dbReference type="NCBIfam" id="TIGR04100">
    <property type="entry name" value="rSAM_pair_X"/>
    <property type="match status" value="1"/>
</dbReference>
<dbReference type="InterPro" id="IPR023822">
    <property type="entry name" value="rSAM_TatD-assoc_bac"/>
</dbReference>
<evidence type="ECO:0000256" key="4">
    <source>
        <dbReference type="ARBA" id="ARBA00022723"/>
    </source>
</evidence>